<comment type="function">
    <text evidence="12">Cell surface proteoglycan.</text>
</comment>
<name>A0A8C1SJ50_CYPCA</name>
<evidence type="ECO:0000256" key="7">
    <source>
        <dbReference type="ARBA" id="ARBA00023136"/>
    </source>
</evidence>
<keyword evidence="5 14" id="KW-0732">Signal</keyword>
<feature type="signal peptide" evidence="14">
    <location>
        <begin position="1"/>
        <end position="29"/>
    </location>
</feature>
<feature type="compositionally biased region" description="Polar residues" evidence="13">
    <location>
        <begin position="640"/>
        <end position="654"/>
    </location>
</feature>
<dbReference type="PANTHER" id="PTHR10822:SF19">
    <property type="entry name" value="GLYPICAN-5"/>
    <property type="match status" value="1"/>
</dbReference>
<evidence type="ECO:0000256" key="12">
    <source>
        <dbReference type="RuleBase" id="RU003519"/>
    </source>
</evidence>
<evidence type="ECO:0000256" key="2">
    <source>
        <dbReference type="ARBA" id="ARBA00010260"/>
    </source>
</evidence>
<comment type="subcellular location">
    <subcellularLocation>
        <location evidence="1 12">Cell membrane</location>
        <topology evidence="1 12">Lipid-anchor</topology>
        <topology evidence="1 12">GPI-anchor</topology>
    </subcellularLocation>
</comment>
<evidence type="ECO:0000256" key="5">
    <source>
        <dbReference type="ARBA" id="ARBA00022729"/>
    </source>
</evidence>
<dbReference type="InterPro" id="IPR001863">
    <property type="entry name" value="Glypican"/>
</dbReference>
<dbReference type="GO" id="GO:0090263">
    <property type="term" value="P:positive regulation of canonical Wnt signaling pathway"/>
    <property type="evidence" value="ECO:0007669"/>
    <property type="project" value="TreeGrafter"/>
</dbReference>
<organism evidence="15 16">
    <name type="scientific">Cyprinus carpio</name>
    <name type="common">Common carp</name>
    <dbReference type="NCBI Taxonomy" id="7962"/>
    <lineage>
        <taxon>Eukaryota</taxon>
        <taxon>Metazoa</taxon>
        <taxon>Chordata</taxon>
        <taxon>Craniata</taxon>
        <taxon>Vertebrata</taxon>
        <taxon>Euteleostomi</taxon>
        <taxon>Actinopterygii</taxon>
        <taxon>Neopterygii</taxon>
        <taxon>Teleostei</taxon>
        <taxon>Ostariophysi</taxon>
        <taxon>Cypriniformes</taxon>
        <taxon>Cyprinidae</taxon>
        <taxon>Cyprininae</taxon>
        <taxon>Cyprinus</taxon>
    </lineage>
</organism>
<feature type="region of interest" description="Disordered" evidence="13">
    <location>
        <begin position="518"/>
        <end position="550"/>
    </location>
</feature>
<evidence type="ECO:0000256" key="11">
    <source>
        <dbReference type="RuleBase" id="RU003518"/>
    </source>
</evidence>
<keyword evidence="7 12" id="KW-0472">Membrane</keyword>
<proteinExistence type="inferred from homology"/>
<evidence type="ECO:0000313" key="15">
    <source>
        <dbReference type="Ensembl" id="ENSCCRP00015008794.1"/>
    </source>
</evidence>
<evidence type="ECO:0000256" key="9">
    <source>
        <dbReference type="ARBA" id="ARBA00023207"/>
    </source>
</evidence>
<dbReference type="AlphaFoldDB" id="A0A8C1SJ50"/>
<protein>
    <submittedName>
        <fullName evidence="15">Glypican 5b</fullName>
    </submittedName>
</protein>
<comment type="similarity">
    <text evidence="2 11">Belongs to the glypican family.</text>
</comment>
<accession>A0A8C1SJ50</accession>
<evidence type="ECO:0000256" key="14">
    <source>
        <dbReference type="SAM" id="SignalP"/>
    </source>
</evidence>
<dbReference type="GO" id="GO:1905475">
    <property type="term" value="P:regulation of protein localization to membrane"/>
    <property type="evidence" value="ECO:0007669"/>
    <property type="project" value="TreeGrafter"/>
</dbReference>
<evidence type="ECO:0000256" key="13">
    <source>
        <dbReference type="SAM" id="MobiDB-lite"/>
    </source>
</evidence>
<feature type="region of interest" description="Disordered" evidence="13">
    <location>
        <begin position="617"/>
        <end position="654"/>
    </location>
</feature>
<evidence type="ECO:0000256" key="10">
    <source>
        <dbReference type="ARBA" id="ARBA00023288"/>
    </source>
</evidence>
<dbReference type="GO" id="GO:0098552">
    <property type="term" value="C:side of membrane"/>
    <property type="evidence" value="ECO:0007669"/>
    <property type="project" value="UniProtKB-KW"/>
</dbReference>
<feature type="chain" id="PRO_5034820751" evidence="14">
    <location>
        <begin position="30"/>
        <end position="654"/>
    </location>
</feature>
<keyword evidence="8" id="KW-0325">Glycoprotein</keyword>
<evidence type="ECO:0000256" key="8">
    <source>
        <dbReference type="ARBA" id="ARBA00023180"/>
    </source>
</evidence>
<keyword evidence="10 12" id="KW-0449">Lipoprotein</keyword>
<evidence type="ECO:0000313" key="16">
    <source>
        <dbReference type="Proteomes" id="UP000694700"/>
    </source>
</evidence>
<dbReference type="GO" id="GO:0009986">
    <property type="term" value="C:cell surface"/>
    <property type="evidence" value="ECO:0007669"/>
    <property type="project" value="TreeGrafter"/>
</dbReference>
<evidence type="ECO:0000256" key="1">
    <source>
        <dbReference type="ARBA" id="ARBA00004609"/>
    </source>
</evidence>
<sequence length="654" mass="71975">MLRRTAPRVCCLWILLSSVLIWRVQCASAQSCHEVKTAFQLRQVGSLRWVPETATTDVDLLICKHQGPTCCTRKMEESYYAAAQRDTLQNILSYSFELKYLILGHASSFQDTFHSLLSFTLNHTYSLFDSTYGTISQDAKPLVSTLFSDLDLYLRGDANISVEHSVHSFYDKLFPLVYQHLVNPGLGSNVSTWSSEGSECLRATRHDINPFGPHPQELAQGLSRALVAGRALSRALAVGSEVLNATESVGMARQCGRALVRMLFCPHCRGLTLIRPCGGLCLNVMRGCLAGLAELDGPWRSYVALLEGLSRALSGGYEVELALLRIRERINDAILTAQLNGPHLSAVVGKVCGSLTELVSSTQVSPTSRSLTPSVNPTIELLTSVSSSIPTALPNAGNQHEHITLKRRSLPLKPSKNDKPRSLKKISKEFMGYIQRYKSFFSTLPEMLCEGEVVMDENTCWSGEDVVESYTGHVVGNGLKAQKHNPEIKIRSVDPILVNVKEKLEHFNQEMWGELGLGTDGREDVETSSGGAAEGSGECDDEDGCQGSGRGEGETVSDLCRLGSCHVTCGGLFLQQLEVHGKDSKCNHSSCHVRSCFTCVFDRQKCSLKRKSMYKFHHGTPLSQSRPPTPDPNRARPTMESPTSQPSYFFLSYS</sequence>
<dbReference type="GO" id="GO:0016477">
    <property type="term" value="P:cell migration"/>
    <property type="evidence" value="ECO:0007669"/>
    <property type="project" value="TreeGrafter"/>
</dbReference>
<evidence type="ECO:0000256" key="3">
    <source>
        <dbReference type="ARBA" id="ARBA00022475"/>
    </source>
</evidence>
<evidence type="ECO:0000256" key="4">
    <source>
        <dbReference type="ARBA" id="ARBA00022622"/>
    </source>
</evidence>
<keyword evidence="4 12" id="KW-0336">GPI-anchor</keyword>
<dbReference type="Proteomes" id="UP000694700">
    <property type="component" value="Unplaced"/>
</dbReference>
<keyword evidence="3" id="KW-1003">Cell membrane</keyword>
<dbReference type="PANTHER" id="PTHR10822">
    <property type="entry name" value="GLYPICAN"/>
    <property type="match status" value="1"/>
</dbReference>
<reference evidence="15" key="1">
    <citation type="submission" date="2025-08" db="UniProtKB">
        <authorList>
            <consortium name="Ensembl"/>
        </authorList>
    </citation>
    <scope>IDENTIFICATION</scope>
</reference>
<dbReference type="Ensembl" id="ENSCCRT00015009143.1">
    <property type="protein sequence ID" value="ENSCCRP00015008794.1"/>
    <property type="gene ID" value="ENSCCRG00015004327.1"/>
</dbReference>
<keyword evidence="9 12" id="KW-0357">Heparan sulfate</keyword>
<evidence type="ECO:0000256" key="6">
    <source>
        <dbReference type="ARBA" id="ARBA00022974"/>
    </source>
</evidence>
<dbReference type="GO" id="GO:0005886">
    <property type="term" value="C:plasma membrane"/>
    <property type="evidence" value="ECO:0007669"/>
    <property type="project" value="UniProtKB-SubCell"/>
</dbReference>
<dbReference type="GO" id="GO:0005576">
    <property type="term" value="C:extracellular region"/>
    <property type="evidence" value="ECO:0007669"/>
    <property type="project" value="TreeGrafter"/>
</dbReference>
<dbReference type="Pfam" id="PF01153">
    <property type="entry name" value="Glypican"/>
    <property type="match status" value="2"/>
</dbReference>
<keyword evidence="6 12" id="KW-0654">Proteoglycan</keyword>